<dbReference type="PROSITE" id="PS51371">
    <property type="entry name" value="CBS"/>
    <property type="match status" value="2"/>
</dbReference>
<dbReference type="PANTHER" id="PTHR43080">
    <property type="entry name" value="CBS DOMAIN-CONTAINING PROTEIN CBSX3, MITOCHONDRIAL"/>
    <property type="match status" value="1"/>
</dbReference>
<evidence type="ECO:0000256" key="1">
    <source>
        <dbReference type="ARBA" id="ARBA00023122"/>
    </source>
</evidence>
<proteinExistence type="predicted"/>
<dbReference type="SMART" id="SM00116">
    <property type="entry name" value="CBS"/>
    <property type="match status" value="2"/>
</dbReference>
<dbReference type="SUPFAM" id="SSF54631">
    <property type="entry name" value="CBS-domain pair"/>
    <property type="match status" value="1"/>
</dbReference>
<dbReference type="InterPro" id="IPR046342">
    <property type="entry name" value="CBS_dom_sf"/>
</dbReference>
<dbReference type="PANTHER" id="PTHR43080:SF2">
    <property type="entry name" value="CBS DOMAIN-CONTAINING PROTEIN"/>
    <property type="match status" value="1"/>
</dbReference>
<accession>A0A934QJD8</accession>
<evidence type="ECO:0000256" key="2">
    <source>
        <dbReference type="PROSITE-ProRule" id="PRU00703"/>
    </source>
</evidence>
<keyword evidence="5" id="KW-1185">Reference proteome</keyword>
<dbReference type="Pfam" id="PF00571">
    <property type="entry name" value="CBS"/>
    <property type="match status" value="2"/>
</dbReference>
<sequence>MTTGRTLAQMCGKAELRAVGSESTVADAARMMRDHQIGAVLVSDGGRLSGILSERDVTYRTVAAGLDPNGTSVAEVMTRDVIIGHPESRAVNGLQLMAENRIRHLPIVDGGRIVGIVSLRDFLADELAQVQDEIVFEGAIAEELW</sequence>
<keyword evidence="1 2" id="KW-0129">CBS domain</keyword>
<reference evidence="4" key="2">
    <citation type="journal article" date="2020" name="Microorganisms">
        <title>Osmotic Adaptation and Compatible Solute Biosynthesis of Phototrophic Bacteria as Revealed from Genome Analyses.</title>
        <authorList>
            <person name="Imhoff J.F."/>
            <person name="Rahn T."/>
            <person name="Kunzel S."/>
            <person name="Keller A."/>
            <person name="Neulinger S.C."/>
        </authorList>
    </citation>
    <scope>NUCLEOTIDE SEQUENCE</scope>
    <source>
        <strain evidence="4">DSM 9154</strain>
    </source>
</reference>
<organism evidence="4 5">
    <name type="scientific">Rhodovibrio salinarum</name>
    <dbReference type="NCBI Taxonomy" id="1087"/>
    <lineage>
        <taxon>Bacteria</taxon>
        <taxon>Pseudomonadati</taxon>
        <taxon>Pseudomonadota</taxon>
        <taxon>Alphaproteobacteria</taxon>
        <taxon>Rhodospirillales</taxon>
        <taxon>Rhodovibrionaceae</taxon>
        <taxon>Rhodovibrio</taxon>
    </lineage>
</organism>
<dbReference type="AlphaFoldDB" id="A0A934QJD8"/>
<evidence type="ECO:0000259" key="3">
    <source>
        <dbReference type="PROSITE" id="PS51371"/>
    </source>
</evidence>
<comment type="caution">
    <text evidence="4">The sequence shown here is derived from an EMBL/GenBank/DDBJ whole genome shotgun (WGS) entry which is preliminary data.</text>
</comment>
<name>A0A934QJD8_9PROT</name>
<dbReference type="InterPro" id="IPR044725">
    <property type="entry name" value="CBSX3_CBS_dom"/>
</dbReference>
<dbReference type="InterPro" id="IPR000644">
    <property type="entry name" value="CBS_dom"/>
</dbReference>
<dbReference type="Gene3D" id="3.10.580.10">
    <property type="entry name" value="CBS-domain"/>
    <property type="match status" value="1"/>
</dbReference>
<evidence type="ECO:0000313" key="4">
    <source>
        <dbReference type="EMBL" id="MBK1697974.1"/>
    </source>
</evidence>
<protein>
    <submittedName>
        <fullName evidence="4">CBS domain-containing protein</fullName>
    </submittedName>
</protein>
<dbReference type="InterPro" id="IPR051257">
    <property type="entry name" value="Diverse_CBS-Domain"/>
</dbReference>
<feature type="domain" description="CBS" evidence="3">
    <location>
        <begin position="10"/>
        <end position="68"/>
    </location>
</feature>
<gene>
    <name evidence="4" type="ORF">CKO21_12060</name>
</gene>
<dbReference type="CDD" id="cd04623">
    <property type="entry name" value="CBS_pair_bac_euk"/>
    <property type="match status" value="1"/>
</dbReference>
<dbReference type="RefSeq" id="WP_051432094.1">
    <property type="nucleotide sequence ID" value="NZ_NRRE01000026.1"/>
</dbReference>
<dbReference type="Proteomes" id="UP000778970">
    <property type="component" value="Unassembled WGS sequence"/>
</dbReference>
<evidence type="ECO:0000313" key="5">
    <source>
        <dbReference type="Proteomes" id="UP000778970"/>
    </source>
</evidence>
<reference evidence="4" key="1">
    <citation type="submission" date="2017-08" db="EMBL/GenBank/DDBJ databases">
        <authorList>
            <person name="Imhoff J.F."/>
            <person name="Rahn T."/>
            <person name="Kuenzel S."/>
            <person name="Neulinger S.C."/>
        </authorList>
    </citation>
    <scope>NUCLEOTIDE SEQUENCE</scope>
    <source>
        <strain evidence="4">DSM 9154</strain>
    </source>
</reference>
<dbReference type="EMBL" id="NRRE01000026">
    <property type="protein sequence ID" value="MBK1697974.1"/>
    <property type="molecule type" value="Genomic_DNA"/>
</dbReference>
<feature type="domain" description="CBS" evidence="3">
    <location>
        <begin position="77"/>
        <end position="133"/>
    </location>
</feature>